<accession>A0A914ZAQ7</accession>
<proteinExistence type="predicted"/>
<dbReference type="Proteomes" id="UP000887577">
    <property type="component" value="Unplaced"/>
</dbReference>
<name>A0A914ZAQ7_9BILA</name>
<sequence>MLCLNNDVLFEVAKNLIENDVQENVYLFGLSGRQPWHALRRAFASVKIVELYDKYYKIGWDRKLAKFEYTGDKPHAKSLLNCIGNNVKELRIDSNNVIYSPILRTIMTAKKITSLRAYRKCSAKEITHFILSCSSSLEILKIAPSLMTKELQNQFTIDTLTLLDMDGLDFFPYCCKISTLVIENIQGYSLWRAFYIRYKFSFDSGYSISHIYLQ</sequence>
<dbReference type="WBParaSite" id="PSU_v2.g9404.t1">
    <property type="protein sequence ID" value="PSU_v2.g9404.t1"/>
    <property type="gene ID" value="PSU_v2.g9404"/>
</dbReference>
<evidence type="ECO:0000313" key="1">
    <source>
        <dbReference type="Proteomes" id="UP000887577"/>
    </source>
</evidence>
<dbReference type="AlphaFoldDB" id="A0A914ZAQ7"/>
<organism evidence="1 2">
    <name type="scientific">Panagrolaimus superbus</name>
    <dbReference type="NCBI Taxonomy" id="310955"/>
    <lineage>
        <taxon>Eukaryota</taxon>
        <taxon>Metazoa</taxon>
        <taxon>Ecdysozoa</taxon>
        <taxon>Nematoda</taxon>
        <taxon>Chromadorea</taxon>
        <taxon>Rhabditida</taxon>
        <taxon>Tylenchina</taxon>
        <taxon>Panagrolaimomorpha</taxon>
        <taxon>Panagrolaimoidea</taxon>
        <taxon>Panagrolaimidae</taxon>
        <taxon>Panagrolaimus</taxon>
    </lineage>
</organism>
<reference evidence="2" key="1">
    <citation type="submission" date="2022-11" db="UniProtKB">
        <authorList>
            <consortium name="WormBaseParasite"/>
        </authorList>
    </citation>
    <scope>IDENTIFICATION</scope>
</reference>
<evidence type="ECO:0000313" key="2">
    <source>
        <dbReference type="WBParaSite" id="PSU_v2.g9404.t1"/>
    </source>
</evidence>
<protein>
    <submittedName>
        <fullName evidence="2">Uncharacterized protein</fullName>
    </submittedName>
</protein>
<keyword evidence="1" id="KW-1185">Reference proteome</keyword>